<proteinExistence type="predicted"/>
<dbReference type="InterPro" id="IPR003961">
    <property type="entry name" value="FN3_dom"/>
</dbReference>
<dbReference type="PaxDb" id="55529-EKX48648"/>
<reference evidence="5" key="2">
    <citation type="submission" date="2012-11" db="EMBL/GenBank/DDBJ databases">
        <authorList>
            <person name="Kuo A."/>
            <person name="Curtis B.A."/>
            <person name="Tanifuji G."/>
            <person name="Burki F."/>
            <person name="Gruber A."/>
            <person name="Irimia M."/>
            <person name="Maruyama S."/>
            <person name="Arias M.C."/>
            <person name="Ball S.G."/>
            <person name="Gile G.H."/>
            <person name="Hirakawa Y."/>
            <person name="Hopkins J.F."/>
            <person name="Rensing S.A."/>
            <person name="Schmutz J."/>
            <person name="Symeonidi A."/>
            <person name="Elias M."/>
            <person name="Eveleigh R.J."/>
            <person name="Herman E.K."/>
            <person name="Klute M.J."/>
            <person name="Nakayama T."/>
            <person name="Obornik M."/>
            <person name="Reyes-Prieto A."/>
            <person name="Armbrust E.V."/>
            <person name="Aves S.J."/>
            <person name="Beiko R.G."/>
            <person name="Coutinho P."/>
            <person name="Dacks J.B."/>
            <person name="Durnford D.G."/>
            <person name="Fast N.M."/>
            <person name="Green B.R."/>
            <person name="Grisdale C."/>
            <person name="Hempe F."/>
            <person name="Henrissat B."/>
            <person name="Hoppner M.P."/>
            <person name="Ishida K.-I."/>
            <person name="Kim E."/>
            <person name="Koreny L."/>
            <person name="Kroth P.G."/>
            <person name="Liu Y."/>
            <person name="Malik S.-B."/>
            <person name="Maier U.G."/>
            <person name="McRose D."/>
            <person name="Mock T."/>
            <person name="Neilson J.A."/>
            <person name="Onodera N.T."/>
            <person name="Poole A.M."/>
            <person name="Pritham E.J."/>
            <person name="Richards T.A."/>
            <person name="Rocap G."/>
            <person name="Roy S.W."/>
            <person name="Sarai C."/>
            <person name="Schaack S."/>
            <person name="Shirato S."/>
            <person name="Slamovits C.H."/>
            <person name="Spencer D.F."/>
            <person name="Suzuki S."/>
            <person name="Worden A.Z."/>
            <person name="Zauner S."/>
            <person name="Barry K."/>
            <person name="Bell C."/>
            <person name="Bharti A.K."/>
            <person name="Crow J.A."/>
            <person name="Grimwood J."/>
            <person name="Kramer R."/>
            <person name="Lindquist E."/>
            <person name="Lucas S."/>
            <person name="Salamov A."/>
            <person name="McFadden G.I."/>
            <person name="Lane C.E."/>
            <person name="Keeling P.J."/>
            <person name="Gray M.W."/>
            <person name="Grigoriev I.V."/>
            <person name="Archibald J.M."/>
        </authorList>
    </citation>
    <scope>NUCLEOTIDE SEQUENCE</scope>
    <source>
        <strain evidence="5">CCMP2712</strain>
    </source>
</reference>
<feature type="compositionally biased region" description="Basic and acidic residues" evidence="1">
    <location>
        <begin position="7"/>
        <end position="18"/>
    </location>
</feature>
<dbReference type="InterPro" id="IPR036116">
    <property type="entry name" value="FN3_sf"/>
</dbReference>
<accession>L1JJE5</accession>
<dbReference type="HOGENOM" id="CLU_1291140_0_0_1"/>
<evidence type="ECO:0000256" key="1">
    <source>
        <dbReference type="SAM" id="MobiDB-lite"/>
    </source>
</evidence>
<feature type="region of interest" description="Disordered" evidence="1">
    <location>
        <begin position="1"/>
        <end position="27"/>
    </location>
</feature>
<dbReference type="CDD" id="cd00063">
    <property type="entry name" value="FN3"/>
    <property type="match status" value="1"/>
</dbReference>
<protein>
    <recommendedName>
        <fullName evidence="2">Fibronectin type-III domain-containing protein</fullName>
    </recommendedName>
</protein>
<name>L1JJE5_GUITC</name>
<dbReference type="PROSITE" id="PS50853">
    <property type="entry name" value="FN3"/>
    <property type="match status" value="1"/>
</dbReference>
<dbReference type="AlphaFoldDB" id="L1JJE5"/>
<evidence type="ECO:0000313" key="5">
    <source>
        <dbReference type="Proteomes" id="UP000011087"/>
    </source>
</evidence>
<dbReference type="EMBL" id="JH992985">
    <property type="protein sequence ID" value="EKX48648.1"/>
    <property type="molecule type" value="Genomic_DNA"/>
</dbReference>
<dbReference type="RefSeq" id="XP_005835628.1">
    <property type="nucleotide sequence ID" value="XM_005835571.1"/>
</dbReference>
<evidence type="ECO:0000313" key="3">
    <source>
        <dbReference type="EMBL" id="EKX48648.1"/>
    </source>
</evidence>
<dbReference type="InterPro" id="IPR013783">
    <property type="entry name" value="Ig-like_fold"/>
</dbReference>
<evidence type="ECO:0000259" key="2">
    <source>
        <dbReference type="PROSITE" id="PS50853"/>
    </source>
</evidence>
<dbReference type="SUPFAM" id="SSF49265">
    <property type="entry name" value="Fibronectin type III"/>
    <property type="match status" value="1"/>
</dbReference>
<feature type="region of interest" description="Disordered" evidence="1">
    <location>
        <begin position="163"/>
        <end position="214"/>
    </location>
</feature>
<keyword evidence="5" id="KW-1185">Reference proteome</keyword>
<evidence type="ECO:0000313" key="4">
    <source>
        <dbReference type="EnsemblProtists" id="EKX48648"/>
    </source>
</evidence>
<feature type="domain" description="Fibronectin type-III" evidence="2">
    <location>
        <begin position="62"/>
        <end position="156"/>
    </location>
</feature>
<dbReference type="GeneID" id="17305297"/>
<reference evidence="3 5" key="1">
    <citation type="journal article" date="2012" name="Nature">
        <title>Algal genomes reveal evolutionary mosaicism and the fate of nucleomorphs.</title>
        <authorList>
            <consortium name="DOE Joint Genome Institute"/>
            <person name="Curtis B.A."/>
            <person name="Tanifuji G."/>
            <person name="Burki F."/>
            <person name="Gruber A."/>
            <person name="Irimia M."/>
            <person name="Maruyama S."/>
            <person name="Arias M.C."/>
            <person name="Ball S.G."/>
            <person name="Gile G.H."/>
            <person name="Hirakawa Y."/>
            <person name="Hopkins J.F."/>
            <person name="Kuo A."/>
            <person name="Rensing S.A."/>
            <person name="Schmutz J."/>
            <person name="Symeonidi A."/>
            <person name="Elias M."/>
            <person name="Eveleigh R.J."/>
            <person name="Herman E.K."/>
            <person name="Klute M.J."/>
            <person name="Nakayama T."/>
            <person name="Obornik M."/>
            <person name="Reyes-Prieto A."/>
            <person name="Armbrust E.V."/>
            <person name="Aves S.J."/>
            <person name="Beiko R.G."/>
            <person name="Coutinho P."/>
            <person name="Dacks J.B."/>
            <person name="Durnford D.G."/>
            <person name="Fast N.M."/>
            <person name="Green B.R."/>
            <person name="Grisdale C.J."/>
            <person name="Hempel F."/>
            <person name="Henrissat B."/>
            <person name="Hoppner M.P."/>
            <person name="Ishida K."/>
            <person name="Kim E."/>
            <person name="Koreny L."/>
            <person name="Kroth P.G."/>
            <person name="Liu Y."/>
            <person name="Malik S.B."/>
            <person name="Maier U.G."/>
            <person name="McRose D."/>
            <person name="Mock T."/>
            <person name="Neilson J.A."/>
            <person name="Onodera N.T."/>
            <person name="Poole A.M."/>
            <person name="Pritham E.J."/>
            <person name="Richards T.A."/>
            <person name="Rocap G."/>
            <person name="Roy S.W."/>
            <person name="Sarai C."/>
            <person name="Schaack S."/>
            <person name="Shirato S."/>
            <person name="Slamovits C.H."/>
            <person name="Spencer D.F."/>
            <person name="Suzuki S."/>
            <person name="Worden A.Z."/>
            <person name="Zauner S."/>
            <person name="Barry K."/>
            <person name="Bell C."/>
            <person name="Bharti A.K."/>
            <person name="Crow J.A."/>
            <person name="Grimwood J."/>
            <person name="Kramer R."/>
            <person name="Lindquist E."/>
            <person name="Lucas S."/>
            <person name="Salamov A."/>
            <person name="McFadden G.I."/>
            <person name="Lane C.E."/>
            <person name="Keeling P.J."/>
            <person name="Gray M.W."/>
            <person name="Grigoriev I.V."/>
            <person name="Archibald J.M."/>
        </authorList>
    </citation>
    <scope>NUCLEOTIDE SEQUENCE</scope>
    <source>
        <strain evidence="3 5">CCMP2712</strain>
    </source>
</reference>
<dbReference type="EnsemblProtists" id="EKX48648">
    <property type="protein sequence ID" value="EKX48648"/>
    <property type="gene ID" value="GUITHDRAFT_105793"/>
</dbReference>
<reference evidence="4" key="3">
    <citation type="submission" date="2016-03" db="UniProtKB">
        <authorList>
            <consortium name="EnsemblProtists"/>
        </authorList>
    </citation>
    <scope>IDENTIFICATION</scope>
</reference>
<feature type="compositionally biased region" description="Basic and acidic residues" evidence="1">
    <location>
        <begin position="205"/>
        <end position="214"/>
    </location>
</feature>
<dbReference type="Gene3D" id="2.60.40.10">
    <property type="entry name" value="Immunoglobulins"/>
    <property type="match status" value="1"/>
</dbReference>
<sequence length="214" mass="23792">MGWQSEQEVRRRESRTNKPDASTFSPKDFQSKILAALSARMHSDDRVDSKGWEIQNLQPSLASSAPSIHTFLREDSSISIRWNPLRSAQLYELQYRFKDARASCWGNWVLVSNSLRDTSHCIPVREEAVYSFRVRASVGEGWSPWSMSSEACSLASLGWQDPPSVISESPSPGKGESIASGVHFNSPSNDLPSDKSRSESVNGRCADDAVRGRV</sequence>
<gene>
    <name evidence="3" type="ORF">GUITHDRAFT_105793</name>
</gene>
<dbReference type="KEGG" id="gtt:GUITHDRAFT_105793"/>
<organism evidence="3">
    <name type="scientific">Guillardia theta (strain CCMP2712)</name>
    <name type="common">Cryptophyte</name>
    <dbReference type="NCBI Taxonomy" id="905079"/>
    <lineage>
        <taxon>Eukaryota</taxon>
        <taxon>Cryptophyceae</taxon>
        <taxon>Pyrenomonadales</taxon>
        <taxon>Geminigeraceae</taxon>
        <taxon>Guillardia</taxon>
    </lineage>
</organism>
<dbReference type="Proteomes" id="UP000011087">
    <property type="component" value="Unassembled WGS sequence"/>
</dbReference>